<dbReference type="AlphaFoldDB" id="A0A812V018"/>
<dbReference type="PROSITE" id="PS51375">
    <property type="entry name" value="PPR"/>
    <property type="match status" value="1"/>
</dbReference>
<comment type="caution">
    <text evidence="2">The sequence shown here is derived from an EMBL/GenBank/DDBJ whole genome shotgun (WGS) entry which is preliminary data.</text>
</comment>
<protein>
    <submittedName>
        <fullName evidence="2">PCMP-E39 protein</fullName>
    </submittedName>
</protein>
<dbReference type="Proteomes" id="UP000604046">
    <property type="component" value="Unassembled WGS sequence"/>
</dbReference>
<gene>
    <name evidence="2" type="primary">PCMP-E39</name>
    <name evidence="2" type="ORF">SNAT2548_LOCUS33553</name>
</gene>
<proteinExistence type="predicted"/>
<dbReference type="Gene3D" id="1.25.40.10">
    <property type="entry name" value="Tetratricopeptide repeat domain"/>
    <property type="match status" value="1"/>
</dbReference>
<dbReference type="InterPro" id="IPR002885">
    <property type="entry name" value="PPR_rpt"/>
</dbReference>
<dbReference type="EMBL" id="CAJNDS010002762">
    <property type="protein sequence ID" value="CAE7588830.1"/>
    <property type="molecule type" value="Genomic_DNA"/>
</dbReference>
<reference evidence="2" key="1">
    <citation type="submission" date="2021-02" db="EMBL/GenBank/DDBJ databases">
        <authorList>
            <person name="Dougan E. K."/>
            <person name="Rhodes N."/>
            <person name="Thang M."/>
            <person name="Chan C."/>
        </authorList>
    </citation>
    <scope>NUCLEOTIDE SEQUENCE</scope>
</reference>
<accession>A0A812V018</accession>
<dbReference type="InterPro" id="IPR011990">
    <property type="entry name" value="TPR-like_helical_dom_sf"/>
</dbReference>
<evidence type="ECO:0000313" key="3">
    <source>
        <dbReference type="Proteomes" id="UP000604046"/>
    </source>
</evidence>
<name>A0A812V018_9DINO</name>
<sequence>MMMSNFVLAPDIVSFNAAASACEKRSQWCWALWIASQRERCLPKMRGPELLTISNACISACAKARRLSEALALGLEVEAPDKVTYNALVTACRSPGGERWDMLFALMRRMQRRRLLAGADVLGPAVEAALEAGEAAAARPLMKRLEQSCVSELAGSS</sequence>
<feature type="repeat" description="PPR" evidence="1">
    <location>
        <begin position="81"/>
        <end position="117"/>
    </location>
</feature>
<organism evidence="2 3">
    <name type="scientific">Symbiodinium natans</name>
    <dbReference type="NCBI Taxonomy" id="878477"/>
    <lineage>
        <taxon>Eukaryota</taxon>
        <taxon>Sar</taxon>
        <taxon>Alveolata</taxon>
        <taxon>Dinophyceae</taxon>
        <taxon>Suessiales</taxon>
        <taxon>Symbiodiniaceae</taxon>
        <taxon>Symbiodinium</taxon>
    </lineage>
</organism>
<evidence type="ECO:0000313" key="2">
    <source>
        <dbReference type="EMBL" id="CAE7588830.1"/>
    </source>
</evidence>
<dbReference type="OrthoDB" id="438506at2759"/>
<evidence type="ECO:0000256" key="1">
    <source>
        <dbReference type="PROSITE-ProRule" id="PRU00708"/>
    </source>
</evidence>
<keyword evidence="3" id="KW-1185">Reference proteome</keyword>